<feature type="region of interest" description="Disordered" evidence="1">
    <location>
        <begin position="165"/>
        <end position="189"/>
    </location>
</feature>
<evidence type="ECO:0000313" key="4">
    <source>
        <dbReference type="EMBL" id="PJE37713.1"/>
    </source>
</evidence>
<dbReference type="Pfam" id="PF05239">
    <property type="entry name" value="PRC"/>
    <property type="match status" value="2"/>
</dbReference>
<reference evidence="4 5" key="1">
    <citation type="journal article" date="2018" name="Int. J. Syst. Evol. Microbiol.">
        <title>Pseudooceanicola lipolyticus sp. nov., a marine alphaproteobacterium, reclassification of Oceanicola flagellatus as Pseudooceanicola flagellatus comb. nov. and emended description of the genus Pseudooceanicola.</title>
        <authorList>
            <person name="Huang M.-M."/>
            <person name="Guo L.-L."/>
            <person name="Wu Y.-H."/>
            <person name="Lai Q.-L."/>
            <person name="Shao Z.-Z."/>
            <person name="Wang C.-S."/>
            <person name="Wu M."/>
            <person name="Xu X.-W."/>
        </authorList>
    </citation>
    <scope>NUCLEOTIDE SEQUENCE [LARGE SCALE GENOMIC DNA]</scope>
    <source>
        <strain evidence="4 5">157</strain>
    </source>
</reference>
<feature type="domain" description="PRC-barrel" evidence="3">
    <location>
        <begin position="213"/>
        <end position="265"/>
    </location>
</feature>
<feature type="chain" id="PRO_5014650297" description="PRC-barrel domain-containing protein" evidence="2">
    <location>
        <begin position="27"/>
        <end position="297"/>
    </location>
</feature>
<accession>A0A2M8J4L5</accession>
<evidence type="ECO:0000313" key="5">
    <source>
        <dbReference type="Proteomes" id="UP000231553"/>
    </source>
</evidence>
<dbReference type="SUPFAM" id="SSF50346">
    <property type="entry name" value="PRC-barrel domain"/>
    <property type="match status" value="2"/>
</dbReference>
<dbReference type="AlphaFoldDB" id="A0A2M8J4L5"/>
<dbReference type="InterPro" id="IPR011033">
    <property type="entry name" value="PRC_barrel-like_sf"/>
</dbReference>
<dbReference type="PANTHER" id="PTHR36505">
    <property type="entry name" value="BLR1072 PROTEIN"/>
    <property type="match status" value="1"/>
</dbReference>
<dbReference type="Proteomes" id="UP000231553">
    <property type="component" value="Unassembled WGS sequence"/>
</dbReference>
<comment type="caution">
    <text evidence="4">The sequence shown here is derived from an EMBL/GenBank/DDBJ whole genome shotgun (WGS) entry which is preliminary data.</text>
</comment>
<proteinExistence type="predicted"/>
<keyword evidence="5" id="KW-1185">Reference proteome</keyword>
<dbReference type="InterPro" id="IPR027275">
    <property type="entry name" value="PRC-brl_dom"/>
</dbReference>
<feature type="signal peptide" evidence="2">
    <location>
        <begin position="1"/>
        <end position="26"/>
    </location>
</feature>
<dbReference type="PANTHER" id="PTHR36505:SF1">
    <property type="entry name" value="BLR1072 PROTEIN"/>
    <property type="match status" value="1"/>
</dbReference>
<sequence length="297" mass="32031">MCSGTQGGRRSIMKRLMMTTALIAMAATAGHAQTGTTTPMNDETFLSGPGIESFRASDFIGMRVYSMEEPSDAVSYDGIQDNWEDIGEINDVVLSRDGRIDAVLVDIGGFLGIGERQIAVNMDSLRFVADDATPEDVNDFFLVMTANRGQFEEAPEYDWSQQGMAEETAMERDTDAAVAPGTTATDTDMTENADAEAAEVEYVEVEAASVGVEEMTGAPVYDAAENWIGEVSELVVNTDNQIDGAVVDVGGFLGIGEKPVMLALDELKFEREADGSAIRVHVNMTKEELEAMPDYEG</sequence>
<evidence type="ECO:0000256" key="1">
    <source>
        <dbReference type="SAM" id="MobiDB-lite"/>
    </source>
</evidence>
<dbReference type="EMBL" id="PGTB01000010">
    <property type="protein sequence ID" value="PJE37713.1"/>
    <property type="molecule type" value="Genomic_DNA"/>
</dbReference>
<protein>
    <recommendedName>
        <fullName evidence="3">PRC-barrel domain-containing protein</fullName>
    </recommendedName>
</protein>
<evidence type="ECO:0000256" key="2">
    <source>
        <dbReference type="SAM" id="SignalP"/>
    </source>
</evidence>
<evidence type="ECO:0000259" key="3">
    <source>
        <dbReference type="Pfam" id="PF05239"/>
    </source>
</evidence>
<feature type="domain" description="PRC-barrel" evidence="3">
    <location>
        <begin position="52"/>
        <end position="125"/>
    </location>
</feature>
<dbReference type="OrthoDB" id="7876889at2"/>
<keyword evidence="2" id="KW-0732">Signal</keyword>
<dbReference type="Gene3D" id="2.30.30.240">
    <property type="entry name" value="PRC-barrel domain"/>
    <property type="match status" value="2"/>
</dbReference>
<organism evidence="4 5">
    <name type="scientific">Pseudooceanicola lipolyticus</name>
    <dbReference type="NCBI Taxonomy" id="2029104"/>
    <lineage>
        <taxon>Bacteria</taxon>
        <taxon>Pseudomonadati</taxon>
        <taxon>Pseudomonadota</taxon>
        <taxon>Alphaproteobacteria</taxon>
        <taxon>Rhodobacterales</taxon>
        <taxon>Paracoccaceae</taxon>
        <taxon>Pseudooceanicola</taxon>
    </lineage>
</organism>
<name>A0A2M8J4L5_9RHOB</name>
<gene>
    <name evidence="4" type="ORF">CVM52_05590</name>
</gene>